<reference evidence="2 3" key="1">
    <citation type="submission" date="2016-02" db="EMBL/GenBank/DDBJ databases">
        <title>Genome analysis of coral dinoflagellate symbionts highlights evolutionary adaptations to a symbiotic lifestyle.</title>
        <authorList>
            <person name="Aranda M."/>
            <person name="Li Y."/>
            <person name="Liew Y.J."/>
            <person name="Baumgarten S."/>
            <person name="Simakov O."/>
            <person name="Wilson M."/>
            <person name="Piel J."/>
            <person name="Ashoor H."/>
            <person name="Bougouffa S."/>
            <person name="Bajic V.B."/>
            <person name="Ryu T."/>
            <person name="Ravasi T."/>
            <person name="Bayer T."/>
            <person name="Micklem G."/>
            <person name="Kim H."/>
            <person name="Bhak J."/>
            <person name="Lajeunesse T.C."/>
            <person name="Voolstra C.R."/>
        </authorList>
    </citation>
    <scope>NUCLEOTIDE SEQUENCE [LARGE SCALE GENOMIC DNA]</scope>
    <source>
        <strain evidence="2 3">CCMP2467</strain>
    </source>
</reference>
<keyword evidence="3" id="KW-1185">Reference proteome</keyword>
<organism evidence="2 3">
    <name type="scientific">Symbiodinium microadriaticum</name>
    <name type="common">Dinoflagellate</name>
    <name type="synonym">Zooxanthella microadriatica</name>
    <dbReference type="NCBI Taxonomy" id="2951"/>
    <lineage>
        <taxon>Eukaryota</taxon>
        <taxon>Sar</taxon>
        <taxon>Alveolata</taxon>
        <taxon>Dinophyceae</taxon>
        <taxon>Suessiales</taxon>
        <taxon>Symbiodiniaceae</taxon>
        <taxon>Symbiodinium</taxon>
    </lineage>
</organism>
<dbReference type="OMA" id="DSMSAWQ"/>
<dbReference type="Proteomes" id="UP000186817">
    <property type="component" value="Unassembled WGS sequence"/>
</dbReference>
<dbReference type="PANTHER" id="PTHR46644">
    <property type="entry name" value="DNA REPAIR PROTEIN XRCC2"/>
    <property type="match status" value="1"/>
</dbReference>
<gene>
    <name evidence="2" type="primary">XRCC2</name>
    <name evidence="2" type="ORF">AK812_SmicGene16863</name>
</gene>
<dbReference type="AlphaFoldDB" id="A0A1Q9DZ93"/>
<dbReference type="SMART" id="SM00382">
    <property type="entry name" value="AAA"/>
    <property type="match status" value="1"/>
</dbReference>
<accession>A0A1Q9DZ93</accession>
<dbReference type="Gene3D" id="3.40.50.300">
    <property type="entry name" value="P-loop containing nucleotide triphosphate hydrolases"/>
    <property type="match status" value="1"/>
</dbReference>
<dbReference type="GO" id="GO:0033063">
    <property type="term" value="C:Rad51B-Rad51C-Rad51D-XRCC2 complex"/>
    <property type="evidence" value="ECO:0007669"/>
    <property type="project" value="InterPro"/>
</dbReference>
<dbReference type="EMBL" id="LSRX01000326">
    <property type="protein sequence ID" value="OLQ00482.1"/>
    <property type="molecule type" value="Genomic_DNA"/>
</dbReference>
<dbReference type="GO" id="GO:0005657">
    <property type="term" value="C:replication fork"/>
    <property type="evidence" value="ECO:0007669"/>
    <property type="project" value="InterPro"/>
</dbReference>
<dbReference type="InterPro" id="IPR027417">
    <property type="entry name" value="P-loop_NTPase"/>
</dbReference>
<dbReference type="GO" id="GO:0000724">
    <property type="term" value="P:double-strand break repair via homologous recombination"/>
    <property type="evidence" value="ECO:0007669"/>
    <property type="project" value="InterPro"/>
</dbReference>
<feature type="domain" description="AAA+ ATPase" evidence="1">
    <location>
        <begin position="59"/>
        <end position="236"/>
    </location>
</feature>
<comment type="caution">
    <text evidence="2">The sequence shown here is derived from an EMBL/GenBank/DDBJ whole genome shotgun (WGS) entry which is preliminary data.</text>
</comment>
<proteinExistence type="predicted"/>
<dbReference type="InterPro" id="IPR030547">
    <property type="entry name" value="XRCC2"/>
</dbReference>
<dbReference type="InterPro" id="IPR003593">
    <property type="entry name" value="AAA+_ATPase"/>
</dbReference>
<protein>
    <submittedName>
        <fullName evidence="2">DNA repair protein XRCC2</fullName>
    </submittedName>
</protein>
<sequence length="291" mass="30895">MALVLAADDGLEASSGSKRARSLVEVDETAFDLYRMLQSSRGTQLPCFDQHLPVNALSSSQTVVLHGEPGVGKTVLLRNILCTYVLPSDAGGHCLPAVFIDADHSFDVSSLARLLKVKAERTGAAEGVVAEIVGESLSRVLIFRPREPLELLSQLRELRGIFAENPTAGLLVIDSMSAWQSLAAAFPRSAGTVLKECWHAVARLQRESSVAAIMAYREAAVDASGSFLHLGVGRCPKVLQTEADPPQAETTTRERFVVFPWGQAPGPTSATDPSIFVLSAAGEVGTIASTG</sequence>
<evidence type="ECO:0000313" key="2">
    <source>
        <dbReference type="EMBL" id="OLQ00482.1"/>
    </source>
</evidence>
<evidence type="ECO:0000259" key="1">
    <source>
        <dbReference type="SMART" id="SM00382"/>
    </source>
</evidence>
<name>A0A1Q9DZ93_SYMMI</name>
<dbReference type="OrthoDB" id="420422at2759"/>
<dbReference type="Pfam" id="PF13481">
    <property type="entry name" value="AAA_25"/>
    <property type="match status" value="1"/>
</dbReference>
<dbReference type="SUPFAM" id="SSF52540">
    <property type="entry name" value="P-loop containing nucleoside triphosphate hydrolases"/>
    <property type="match status" value="1"/>
</dbReference>
<evidence type="ECO:0000313" key="3">
    <source>
        <dbReference type="Proteomes" id="UP000186817"/>
    </source>
</evidence>
<dbReference type="PANTHER" id="PTHR46644:SF2">
    <property type="entry name" value="DNA REPAIR PROTEIN XRCC2"/>
    <property type="match status" value="1"/>
</dbReference>